<evidence type="ECO:0000256" key="1">
    <source>
        <dbReference type="SAM" id="Phobius"/>
    </source>
</evidence>
<reference evidence="3" key="1">
    <citation type="submission" date="2016-11" db="EMBL/GenBank/DDBJ databases">
        <authorList>
            <person name="Varghese N."/>
            <person name="Submissions S."/>
        </authorList>
    </citation>
    <scope>NUCLEOTIDE SEQUENCE [LARGE SCALE GENOMIC DNA]</scope>
    <source>
        <strain evidence="3">DSM 100572</strain>
    </source>
</reference>
<accession>A0A1M5UNK2</accession>
<feature type="transmembrane region" description="Helical" evidence="1">
    <location>
        <begin position="13"/>
        <end position="34"/>
    </location>
</feature>
<keyword evidence="1" id="KW-0812">Transmembrane</keyword>
<dbReference type="OrthoDB" id="189831at2"/>
<sequence length="188" mass="21168">MEFLNNLDPVLRIFWYIAIPTSGIFIIQTILTFIGADATDGIDADFDADFDGDNAPFQFFSFRNLINFLLGFSWTGISFFNQIENTTYLYSLSILVGIFFVFLFFIVIKQITKLAEDNTFKITNTINKTAEVYTPIPEKKSGKGKVLVSVNGAYHELDAMTENEKISSGSTVKITKIINQNILIVESI</sequence>
<dbReference type="STRING" id="1195760.SAMN05444281_1377"/>
<protein>
    <recommendedName>
        <fullName evidence="4">NfeD-like C-terminal, partner-binding</fullName>
    </recommendedName>
</protein>
<feature type="transmembrane region" description="Helical" evidence="1">
    <location>
        <begin position="65"/>
        <end position="83"/>
    </location>
</feature>
<organism evidence="2 3">
    <name type="scientific">Wenyingzhuangia marina</name>
    <dbReference type="NCBI Taxonomy" id="1195760"/>
    <lineage>
        <taxon>Bacteria</taxon>
        <taxon>Pseudomonadati</taxon>
        <taxon>Bacteroidota</taxon>
        <taxon>Flavobacteriia</taxon>
        <taxon>Flavobacteriales</taxon>
        <taxon>Flavobacteriaceae</taxon>
        <taxon>Wenyingzhuangia</taxon>
    </lineage>
</organism>
<keyword evidence="3" id="KW-1185">Reference proteome</keyword>
<proteinExistence type="predicted"/>
<dbReference type="Gene3D" id="2.40.50.140">
    <property type="entry name" value="Nucleic acid-binding proteins"/>
    <property type="match status" value="1"/>
</dbReference>
<dbReference type="EMBL" id="FQXQ01000002">
    <property type="protein sequence ID" value="SHH64521.1"/>
    <property type="molecule type" value="Genomic_DNA"/>
</dbReference>
<keyword evidence="1" id="KW-0472">Membrane</keyword>
<evidence type="ECO:0000313" key="2">
    <source>
        <dbReference type="EMBL" id="SHH64521.1"/>
    </source>
</evidence>
<evidence type="ECO:0008006" key="4">
    <source>
        <dbReference type="Google" id="ProtNLM"/>
    </source>
</evidence>
<dbReference type="AlphaFoldDB" id="A0A1M5UNK2"/>
<evidence type="ECO:0000313" key="3">
    <source>
        <dbReference type="Proteomes" id="UP000184109"/>
    </source>
</evidence>
<gene>
    <name evidence="2" type="ORF">SAMN05444281_1377</name>
</gene>
<dbReference type="Proteomes" id="UP000184109">
    <property type="component" value="Unassembled WGS sequence"/>
</dbReference>
<name>A0A1M5UNK2_9FLAO</name>
<feature type="transmembrane region" description="Helical" evidence="1">
    <location>
        <begin position="89"/>
        <end position="108"/>
    </location>
</feature>
<keyword evidence="1" id="KW-1133">Transmembrane helix</keyword>
<dbReference type="InterPro" id="IPR012340">
    <property type="entry name" value="NA-bd_OB-fold"/>
</dbReference>
<dbReference type="RefSeq" id="WP_073119664.1">
    <property type="nucleotide sequence ID" value="NZ_BMEN01000002.1"/>
</dbReference>